<feature type="region of interest" description="Disordered" evidence="6">
    <location>
        <begin position="162"/>
        <end position="181"/>
    </location>
</feature>
<gene>
    <name evidence="8" type="ORF">BB558_001373</name>
</gene>
<keyword evidence="4" id="KW-0862">Zinc</keyword>
<feature type="domain" description="AN1-type" evidence="7">
    <location>
        <begin position="4"/>
        <end position="52"/>
    </location>
</feature>
<comment type="caution">
    <text evidence="8">The sequence shown here is derived from an EMBL/GenBank/DDBJ whole genome shotgun (WGS) entry which is preliminary data.</text>
</comment>
<dbReference type="PANTHER" id="PTHR14677:SF20">
    <property type="entry name" value="ZINC FINGER AN1-TYPE CONTAINING 2A-RELATED"/>
    <property type="match status" value="1"/>
</dbReference>
<evidence type="ECO:0000256" key="4">
    <source>
        <dbReference type="ARBA" id="ARBA00022833"/>
    </source>
</evidence>
<dbReference type="AlphaFoldDB" id="A0A2U1JBX6"/>
<evidence type="ECO:0000256" key="3">
    <source>
        <dbReference type="ARBA" id="ARBA00022771"/>
    </source>
</evidence>
<dbReference type="GO" id="GO:0008270">
    <property type="term" value="F:zinc ion binding"/>
    <property type="evidence" value="ECO:0007669"/>
    <property type="project" value="UniProtKB-KW"/>
</dbReference>
<keyword evidence="9" id="KW-1185">Reference proteome</keyword>
<dbReference type="Gene3D" id="4.10.1110.10">
    <property type="entry name" value="AN1-like Zinc finger"/>
    <property type="match status" value="2"/>
</dbReference>
<dbReference type="InterPro" id="IPR057357">
    <property type="entry name" value="Znf-C2H2_ZFAND2A/B"/>
</dbReference>
<dbReference type="InterPro" id="IPR000058">
    <property type="entry name" value="Znf_AN1"/>
</dbReference>
<keyword evidence="3 5" id="KW-0863">Zinc-finger</keyword>
<dbReference type="Proteomes" id="UP000245591">
    <property type="component" value="Unassembled WGS sequence"/>
</dbReference>
<organism evidence="8 9">
    <name type="scientific">Smittium angustum</name>
    <dbReference type="NCBI Taxonomy" id="133377"/>
    <lineage>
        <taxon>Eukaryota</taxon>
        <taxon>Fungi</taxon>
        <taxon>Fungi incertae sedis</taxon>
        <taxon>Zoopagomycota</taxon>
        <taxon>Kickxellomycotina</taxon>
        <taxon>Harpellomycetes</taxon>
        <taxon>Harpellales</taxon>
        <taxon>Legeriomycetaceae</taxon>
        <taxon>Smittium</taxon>
    </lineage>
</organism>
<keyword evidence="1" id="KW-0479">Metal-binding</keyword>
<accession>A0A2U1JBX6</accession>
<dbReference type="GO" id="GO:0005737">
    <property type="term" value="C:cytoplasm"/>
    <property type="evidence" value="ECO:0007669"/>
    <property type="project" value="TreeGrafter"/>
</dbReference>
<dbReference type="Pfam" id="PF25403">
    <property type="entry name" value="zf-C2H2_ZFAND2"/>
    <property type="match status" value="1"/>
</dbReference>
<evidence type="ECO:0000256" key="5">
    <source>
        <dbReference type="PROSITE-ProRule" id="PRU00449"/>
    </source>
</evidence>
<dbReference type="InterPro" id="IPR035896">
    <property type="entry name" value="AN1-like_Znf"/>
</dbReference>
<keyword evidence="2" id="KW-0677">Repeat</keyword>
<sequence>MELPHVGEHCSNKDCNRLDFLPYKCEYCNKKFCENHWKANDHSCENQHKILDFRIPTCPICNLPVPINRGEDPNYKVENHIRMGCSKIPGKSGKNPGQKGAQCGFDGCKPKGMVFTVCSSCGNKYCLKHRHEADHNCKPNIGKKKLYAGLDKYANALGSKLAMDNRNHPNKTKSNKGCAIS</sequence>
<evidence type="ECO:0000259" key="7">
    <source>
        <dbReference type="PROSITE" id="PS51039"/>
    </source>
</evidence>
<feature type="domain" description="AN1-type" evidence="7">
    <location>
        <begin position="97"/>
        <end position="145"/>
    </location>
</feature>
<dbReference type="EMBL" id="MBFU01000073">
    <property type="protein sequence ID" value="PWA02524.1"/>
    <property type="molecule type" value="Genomic_DNA"/>
</dbReference>
<dbReference type="Pfam" id="PF01428">
    <property type="entry name" value="zf-AN1"/>
    <property type="match status" value="2"/>
</dbReference>
<dbReference type="PANTHER" id="PTHR14677">
    <property type="entry name" value="ARSENITE INDUCUBLE RNA ASSOCIATED PROTEIN AIP-1-RELATED"/>
    <property type="match status" value="1"/>
</dbReference>
<proteinExistence type="predicted"/>
<reference evidence="8 9" key="1">
    <citation type="journal article" date="2018" name="MBio">
        <title>Comparative Genomics Reveals the Core Gene Toolbox for the Fungus-Insect Symbiosis.</title>
        <authorList>
            <person name="Wang Y."/>
            <person name="Stata M."/>
            <person name="Wang W."/>
            <person name="Stajich J.E."/>
            <person name="White M.M."/>
            <person name="Moncalvo J.M."/>
        </authorList>
    </citation>
    <scope>NUCLEOTIDE SEQUENCE [LARGE SCALE GENOMIC DNA]</scope>
    <source>
        <strain evidence="8 9">AUS-126-30</strain>
    </source>
</reference>
<evidence type="ECO:0000256" key="2">
    <source>
        <dbReference type="ARBA" id="ARBA00022737"/>
    </source>
</evidence>
<evidence type="ECO:0000313" key="8">
    <source>
        <dbReference type="EMBL" id="PWA02524.1"/>
    </source>
</evidence>
<dbReference type="SUPFAM" id="SSF118310">
    <property type="entry name" value="AN1-like Zinc finger"/>
    <property type="match status" value="2"/>
</dbReference>
<evidence type="ECO:0000313" key="9">
    <source>
        <dbReference type="Proteomes" id="UP000245591"/>
    </source>
</evidence>
<evidence type="ECO:0000256" key="1">
    <source>
        <dbReference type="ARBA" id="ARBA00022723"/>
    </source>
</evidence>
<dbReference type="PROSITE" id="PS51039">
    <property type="entry name" value="ZF_AN1"/>
    <property type="match status" value="2"/>
</dbReference>
<evidence type="ECO:0000256" key="6">
    <source>
        <dbReference type="SAM" id="MobiDB-lite"/>
    </source>
</evidence>
<name>A0A2U1JBX6_SMIAN</name>
<protein>
    <recommendedName>
        <fullName evidence="7">AN1-type domain-containing protein</fullName>
    </recommendedName>
</protein>
<dbReference type="SMART" id="SM00154">
    <property type="entry name" value="ZnF_AN1"/>
    <property type="match status" value="2"/>
</dbReference>